<dbReference type="Gene3D" id="1.20.1280.50">
    <property type="match status" value="1"/>
</dbReference>
<dbReference type="InterPro" id="IPR036047">
    <property type="entry name" value="F-box-like_dom_sf"/>
</dbReference>
<accession>A0ABR0WE14</accession>
<reference evidence="2 3" key="1">
    <citation type="journal article" date="2021" name="Comput. Struct. Biotechnol. J.">
        <title>De novo genome assembly of the potent medicinal plant Rehmannia glutinosa using nanopore technology.</title>
        <authorList>
            <person name="Ma L."/>
            <person name="Dong C."/>
            <person name="Song C."/>
            <person name="Wang X."/>
            <person name="Zheng X."/>
            <person name="Niu Y."/>
            <person name="Chen S."/>
            <person name="Feng W."/>
        </authorList>
    </citation>
    <scope>NUCLEOTIDE SEQUENCE [LARGE SCALE GENOMIC DNA]</scope>
    <source>
        <strain evidence="2">DH-2019</strain>
    </source>
</reference>
<dbReference type="Proteomes" id="UP001318860">
    <property type="component" value="Unassembled WGS sequence"/>
</dbReference>
<dbReference type="Gene3D" id="3.80.10.10">
    <property type="entry name" value="Ribonuclease Inhibitor"/>
    <property type="match status" value="1"/>
</dbReference>
<dbReference type="InterPro" id="IPR055411">
    <property type="entry name" value="LRR_FXL15/At3g58940/PEG3-like"/>
</dbReference>
<dbReference type="InterPro" id="IPR032675">
    <property type="entry name" value="LRR_dom_sf"/>
</dbReference>
<dbReference type="InterPro" id="IPR053781">
    <property type="entry name" value="F-box_AtFBL13-like"/>
</dbReference>
<feature type="domain" description="F-box" evidence="1">
    <location>
        <begin position="44"/>
        <end position="92"/>
    </location>
</feature>
<dbReference type="Pfam" id="PF00646">
    <property type="entry name" value="F-box"/>
    <property type="match status" value="1"/>
</dbReference>
<dbReference type="PANTHER" id="PTHR31639:SF42">
    <property type="entry name" value="OS02G0160200 PROTEIN"/>
    <property type="match status" value="1"/>
</dbReference>
<name>A0ABR0WE14_REHGL</name>
<dbReference type="SMART" id="SM00256">
    <property type="entry name" value="FBOX"/>
    <property type="match status" value="1"/>
</dbReference>
<dbReference type="PANTHER" id="PTHR31639">
    <property type="entry name" value="F-BOX PROTEIN-LIKE"/>
    <property type="match status" value="1"/>
</dbReference>
<protein>
    <recommendedName>
        <fullName evidence="1">F-box domain-containing protein</fullName>
    </recommendedName>
</protein>
<organism evidence="2 3">
    <name type="scientific">Rehmannia glutinosa</name>
    <name type="common">Chinese foxglove</name>
    <dbReference type="NCBI Taxonomy" id="99300"/>
    <lineage>
        <taxon>Eukaryota</taxon>
        <taxon>Viridiplantae</taxon>
        <taxon>Streptophyta</taxon>
        <taxon>Embryophyta</taxon>
        <taxon>Tracheophyta</taxon>
        <taxon>Spermatophyta</taxon>
        <taxon>Magnoliopsida</taxon>
        <taxon>eudicotyledons</taxon>
        <taxon>Gunneridae</taxon>
        <taxon>Pentapetalae</taxon>
        <taxon>asterids</taxon>
        <taxon>lamiids</taxon>
        <taxon>Lamiales</taxon>
        <taxon>Orobanchaceae</taxon>
        <taxon>Rehmannieae</taxon>
        <taxon>Rehmannia</taxon>
    </lineage>
</organism>
<evidence type="ECO:0000313" key="2">
    <source>
        <dbReference type="EMBL" id="KAK6145847.1"/>
    </source>
</evidence>
<gene>
    <name evidence="2" type="ORF">DH2020_019716</name>
</gene>
<dbReference type="InterPro" id="IPR001810">
    <property type="entry name" value="F-box_dom"/>
</dbReference>
<dbReference type="EMBL" id="JABTTQ020000011">
    <property type="protein sequence ID" value="KAK6145847.1"/>
    <property type="molecule type" value="Genomic_DNA"/>
</dbReference>
<evidence type="ECO:0000313" key="3">
    <source>
        <dbReference type="Proteomes" id="UP001318860"/>
    </source>
</evidence>
<sequence>MESQNQIFCYIKRNFRVYLQKLLKRCVEIQTTERDDDDDGSNSMDRISELPEDILHHILSFLSQKEAVQTCVLSKSWRYIWSTRPKIEFQEDCFNGNKETFMSTLDKTLQGYHDQKLCIQEFRVDMWVDHSKSMSLLEKWISRVVINMRVKTFNLYMLSHKCEYFDLPSVVFKAESLQKLYLHRCKLSQNPLDKVLFKYLQTLTLTLVYIEDETFEKIISCCPLIEKLYLNSCIGLKTVRVNKGCNLKDFVWLMYNIQKDLIVEINAPTLETIKIVGIGNQHNKYFPHLKSLYMSEVRLASWSSDIFSPNYMPTLKNLTIQYCYDLKEFQLSNNSIKHLIPIDKVVIDAPNIVKFEYVGDIAPSIAFATTSSEWKSDIRLSYDVCFDDDASSSWFFKLNKLLKALNQSEISLDISRYHGGGRRNRHMIADNYGGLCEVVVVEHLKLTGYFPSSFPAFLNCLFRICRPRILGPCSYANAKISGFRGQDMQVTEFFCKNLLMGRKRRHYVWQQDLEEVSLECFDESGREWHRIRGTTLFARTDAASKNPYGEQELRFRLKWREI</sequence>
<dbReference type="Pfam" id="PF24758">
    <property type="entry name" value="LRR_At5g56370"/>
    <property type="match status" value="1"/>
</dbReference>
<dbReference type="PROSITE" id="PS50181">
    <property type="entry name" value="FBOX"/>
    <property type="match status" value="1"/>
</dbReference>
<evidence type="ECO:0000259" key="1">
    <source>
        <dbReference type="PROSITE" id="PS50181"/>
    </source>
</evidence>
<comment type="caution">
    <text evidence="2">The sequence shown here is derived from an EMBL/GenBank/DDBJ whole genome shotgun (WGS) entry which is preliminary data.</text>
</comment>
<dbReference type="CDD" id="cd22160">
    <property type="entry name" value="F-box_AtFBL13-like"/>
    <property type="match status" value="1"/>
</dbReference>
<proteinExistence type="predicted"/>
<keyword evidence="3" id="KW-1185">Reference proteome</keyword>
<dbReference type="SUPFAM" id="SSF81383">
    <property type="entry name" value="F-box domain"/>
    <property type="match status" value="1"/>
</dbReference>
<dbReference type="SUPFAM" id="SSF52047">
    <property type="entry name" value="RNI-like"/>
    <property type="match status" value="1"/>
</dbReference>